<dbReference type="AlphaFoldDB" id="A0A7T8BA75"/>
<protein>
    <submittedName>
        <fullName evidence="1">Uncharacterized protein</fullName>
    </submittedName>
</protein>
<reference evidence="1" key="1">
    <citation type="submission" date="2021-01" db="EMBL/GenBank/DDBJ databases">
        <title>Description of Breznakiella homolactica.</title>
        <authorList>
            <person name="Song Y."/>
            <person name="Brune A."/>
        </authorList>
    </citation>
    <scope>NUCLEOTIDE SEQUENCE</scope>
    <source>
        <strain evidence="1">RmG30</strain>
    </source>
</reference>
<evidence type="ECO:0000313" key="2">
    <source>
        <dbReference type="Proteomes" id="UP000595917"/>
    </source>
</evidence>
<dbReference type="RefSeq" id="WP_215625244.1">
    <property type="nucleotide sequence ID" value="NZ_CP067089.2"/>
</dbReference>
<organism evidence="1 2">
    <name type="scientific">Breznakiella homolactica</name>
    <dbReference type="NCBI Taxonomy" id="2798577"/>
    <lineage>
        <taxon>Bacteria</taxon>
        <taxon>Pseudomonadati</taxon>
        <taxon>Spirochaetota</taxon>
        <taxon>Spirochaetia</taxon>
        <taxon>Spirochaetales</taxon>
        <taxon>Breznakiellaceae</taxon>
        <taxon>Breznakiella</taxon>
    </lineage>
</organism>
<name>A0A7T8BA75_9SPIR</name>
<dbReference type="KEGG" id="bhc:JFL75_13430"/>
<gene>
    <name evidence="1" type="ORF">JFL75_13430</name>
</gene>
<sequence>MDSPAKEQPADYFLEYTIHDDMADSHSLYRDLENFFKEQFGTLSGSKISSTLYWIKADKKRMEQLEDDFRHLISNYDARIEYFYIEVNLLSSGSNFFAVEGGKIHLY</sequence>
<accession>A0A7T8BA75</accession>
<proteinExistence type="predicted"/>
<evidence type="ECO:0000313" key="1">
    <source>
        <dbReference type="EMBL" id="QQO07938.1"/>
    </source>
</evidence>
<dbReference type="Proteomes" id="UP000595917">
    <property type="component" value="Chromosome"/>
</dbReference>
<keyword evidence="2" id="KW-1185">Reference proteome</keyword>
<dbReference type="EMBL" id="CP067089">
    <property type="protein sequence ID" value="QQO07938.1"/>
    <property type="molecule type" value="Genomic_DNA"/>
</dbReference>